<evidence type="ECO:0000313" key="1">
    <source>
        <dbReference type="EMBL" id="VDM17691.1"/>
    </source>
</evidence>
<accession>A0A0R3WKK2</accession>
<proteinExistence type="predicted"/>
<gene>
    <name evidence="1" type="ORF">TTAC_LOCUS1247</name>
</gene>
<sequence>MRAELQQSRAASTRHDKCVQSPQTCLLLRAGYAPRSVVADRSEFGNDSNSRTVATVAAHSVVCYDSGGITGRSCANKSHETHSCLADTSVGPTIPPRILKLERSVITVQVTVLLVVVEAWRWD</sequence>
<name>A0A0R3WKK2_HYDTA</name>
<reference evidence="1 2" key="2">
    <citation type="submission" date="2018-11" db="EMBL/GenBank/DDBJ databases">
        <authorList>
            <consortium name="Pathogen Informatics"/>
        </authorList>
    </citation>
    <scope>NUCLEOTIDE SEQUENCE [LARGE SCALE GENOMIC DNA]</scope>
</reference>
<dbReference type="Proteomes" id="UP000274429">
    <property type="component" value="Unassembled WGS sequence"/>
</dbReference>
<dbReference type="AlphaFoldDB" id="A0A0R3WKK2"/>
<evidence type="ECO:0000313" key="3">
    <source>
        <dbReference type="WBParaSite" id="TTAC_0000124601-mRNA-1"/>
    </source>
</evidence>
<keyword evidence="2" id="KW-1185">Reference proteome</keyword>
<evidence type="ECO:0000313" key="2">
    <source>
        <dbReference type="Proteomes" id="UP000274429"/>
    </source>
</evidence>
<organism evidence="3">
    <name type="scientific">Hydatigena taeniaeformis</name>
    <name type="common">Feline tapeworm</name>
    <name type="synonym">Taenia taeniaeformis</name>
    <dbReference type="NCBI Taxonomy" id="6205"/>
    <lineage>
        <taxon>Eukaryota</taxon>
        <taxon>Metazoa</taxon>
        <taxon>Spiralia</taxon>
        <taxon>Lophotrochozoa</taxon>
        <taxon>Platyhelminthes</taxon>
        <taxon>Cestoda</taxon>
        <taxon>Eucestoda</taxon>
        <taxon>Cyclophyllidea</taxon>
        <taxon>Taeniidae</taxon>
        <taxon>Hydatigera</taxon>
    </lineage>
</organism>
<dbReference type="EMBL" id="UYWX01000233">
    <property type="protein sequence ID" value="VDM17691.1"/>
    <property type="molecule type" value="Genomic_DNA"/>
</dbReference>
<reference evidence="3" key="1">
    <citation type="submission" date="2017-02" db="UniProtKB">
        <authorList>
            <consortium name="WormBaseParasite"/>
        </authorList>
    </citation>
    <scope>IDENTIFICATION</scope>
</reference>
<protein>
    <submittedName>
        <fullName evidence="1 3">Uncharacterized protein</fullName>
    </submittedName>
</protein>
<dbReference type="WBParaSite" id="TTAC_0000124601-mRNA-1">
    <property type="protein sequence ID" value="TTAC_0000124601-mRNA-1"/>
    <property type="gene ID" value="TTAC_0000124601"/>
</dbReference>